<sequence length="82" mass="9037">MVIFLLSIIPFRRKPRMKLLSVTHEVMWVSTSSIAAAYIAATWTVLPSGRGSEWILVAVVSIGGGCTVSIFMGWGCYWRGIC</sequence>
<reference evidence="2 3" key="1">
    <citation type="journal article" date="2021" name="Commun. Biol.">
        <title>The genome of Shorea leprosula (Dipterocarpaceae) highlights the ecological relevance of drought in aseasonal tropical rainforests.</title>
        <authorList>
            <person name="Ng K.K.S."/>
            <person name="Kobayashi M.J."/>
            <person name="Fawcett J.A."/>
            <person name="Hatakeyama M."/>
            <person name="Paape T."/>
            <person name="Ng C.H."/>
            <person name="Ang C.C."/>
            <person name="Tnah L.H."/>
            <person name="Lee C.T."/>
            <person name="Nishiyama T."/>
            <person name="Sese J."/>
            <person name="O'Brien M.J."/>
            <person name="Copetti D."/>
            <person name="Mohd Noor M.I."/>
            <person name="Ong R.C."/>
            <person name="Putra M."/>
            <person name="Sireger I.Z."/>
            <person name="Indrioko S."/>
            <person name="Kosugi Y."/>
            <person name="Izuno A."/>
            <person name="Isagi Y."/>
            <person name="Lee S.L."/>
            <person name="Shimizu K.K."/>
        </authorList>
    </citation>
    <scope>NUCLEOTIDE SEQUENCE [LARGE SCALE GENOMIC DNA]</scope>
    <source>
        <strain evidence="2">214</strain>
    </source>
</reference>
<keyword evidence="3" id="KW-1185">Reference proteome</keyword>
<feature type="transmembrane region" description="Helical" evidence="1">
    <location>
        <begin position="21"/>
        <end position="43"/>
    </location>
</feature>
<evidence type="ECO:0000313" key="2">
    <source>
        <dbReference type="EMBL" id="GKV44873.1"/>
    </source>
</evidence>
<accession>A0AAV5M4Z0</accession>
<name>A0AAV5M4Z0_9ROSI</name>
<keyword evidence="1" id="KW-1133">Transmembrane helix</keyword>
<keyword evidence="1" id="KW-0472">Membrane</keyword>
<gene>
    <name evidence="2" type="ORF">SLEP1_g52014</name>
</gene>
<protein>
    <submittedName>
        <fullName evidence="2">Uncharacterized protein</fullName>
    </submittedName>
</protein>
<organism evidence="2 3">
    <name type="scientific">Rubroshorea leprosula</name>
    <dbReference type="NCBI Taxonomy" id="152421"/>
    <lineage>
        <taxon>Eukaryota</taxon>
        <taxon>Viridiplantae</taxon>
        <taxon>Streptophyta</taxon>
        <taxon>Embryophyta</taxon>
        <taxon>Tracheophyta</taxon>
        <taxon>Spermatophyta</taxon>
        <taxon>Magnoliopsida</taxon>
        <taxon>eudicotyledons</taxon>
        <taxon>Gunneridae</taxon>
        <taxon>Pentapetalae</taxon>
        <taxon>rosids</taxon>
        <taxon>malvids</taxon>
        <taxon>Malvales</taxon>
        <taxon>Dipterocarpaceae</taxon>
        <taxon>Rubroshorea</taxon>
    </lineage>
</organism>
<proteinExistence type="predicted"/>
<dbReference type="Proteomes" id="UP001054252">
    <property type="component" value="Unassembled WGS sequence"/>
</dbReference>
<keyword evidence="1" id="KW-0812">Transmembrane</keyword>
<feature type="transmembrane region" description="Helical" evidence="1">
    <location>
        <begin position="55"/>
        <end position="77"/>
    </location>
</feature>
<dbReference type="AlphaFoldDB" id="A0AAV5M4Z0"/>
<comment type="caution">
    <text evidence="2">The sequence shown here is derived from an EMBL/GenBank/DDBJ whole genome shotgun (WGS) entry which is preliminary data.</text>
</comment>
<evidence type="ECO:0000256" key="1">
    <source>
        <dbReference type="SAM" id="Phobius"/>
    </source>
</evidence>
<evidence type="ECO:0000313" key="3">
    <source>
        <dbReference type="Proteomes" id="UP001054252"/>
    </source>
</evidence>
<dbReference type="EMBL" id="BPVZ01000187">
    <property type="protein sequence ID" value="GKV44873.1"/>
    <property type="molecule type" value="Genomic_DNA"/>
</dbReference>